<keyword evidence="1" id="KW-1133">Transmembrane helix</keyword>
<proteinExistence type="predicted"/>
<dbReference type="Pfam" id="PF20530">
    <property type="entry name" value="DUF6745"/>
    <property type="match status" value="1"/>
</dbReference>
<dbReference type="AlphaFoldDB" id="A0A858R7J6"/>
<feature type="domain" description="DUF6745" evidence="2">
    <location>
        <begin position="274"/>
        <end position="455"/>
    </location>
</feature>
<gene>
    <name evidence="3" type="ORF">HHL28_10055</name>
</gene>
<feature type="transmembrane region" description="Helical" evidence="1">
    <location>
        <begin position="138"/>
        <end position="159"/>
    </location>
</feature>
<feature type="transmembrane region" description="Helical" evidence="1">
    <location>
        <begin position="165"/>
        <end position="185"/>
    </location>
</feature>
<reference evidence="3" key="1">
    <citation type="submission" date="2020-04" db="EMBL/GenBank/DDBJ databases">
        <title>A desert anoxygenic phototrophic bacterium fixes CO2 using RubisCO under aerobic conditions.</title>
        <authorList>
            <person name="Tang K."/>
        </authorList>
    </citation>
    <scope>NUCLEOTIDE SEQUENCE [LARGE SCALE GENOMIC DNA]</scope>
    <source>
        <strain evidence="3">MIMtkB3</strain>
    </source>
</reference>
<organism evidence="3 4">
    <name type="scientific">Aerophototrophica crusticola</name>
    <dbReference type="NCBI Taxonomy" id="1709002"/>
    <lineage>
        <taxon>Bacteria</taxon>
        <taxon>Pseudomonadati</taxon>
        <taxon>Pseudomonadota</taxon>
        <taxon>Alphaproteobacteria</taxon>
        <taxon>Rhodospirillales</taxon>
        <taxon>Rhodospirillaceae</taxon>
        <taxon>Aerophototrophica</taxon>
    </lineage>
</organism>
<dbReference type="Proteomes" id="UP000501891">
    <property type="component" value="Chromosome"/>
</dbReference>
<keyword evidence="1" id="KW-0472">Membrane</keyword>
<feature type="transmembrane region" description="Helical" evidence="1">
    <location>
        <begin position="77"/>
        <end position="96"/>
    </location>
</feature>
<evidence type="ECO:0000259" key="2">
    <source>
        <dbReference type="Pfam" id="PF20530"/>
    </source>
</evidence>
<accession>A0A858R7J6</accession>
<name>A0A858R7J6_9PROT</name>
<evidence type="ECO:0000313" key="4">
    <source>
        <dbReference type="Proteomes" id="UP000501891"/>
    </source>
</evidence>
<dbReference type="KEGG" id="acru:HHL28_10055"/>
<feature type="transmembrane region" description="Helical" evidence="1">
    <location>
        <begin position="108"/>
        <end position="131"/>
    </location>
</feature>
<keyword evidence="4" id="KW-1185">Reference proteome</keyword>
<protein>
    <recommendedName>
        <fullName evidence="2">DUF6745 domain-containing protein</fullName>
    </recommendedName>
</protein>
<evidence type="ECO:0000256" key="1">
    <source>
        <dbReference type="SAM" id="Phobius"/>
    </source>
</evidence>
<keyword evidence="1" id="KW-0812">Transmembrane</keyword>
<dbReference type="InterPro" id="IPR046633">
    <property type="entry name" value="DUF6745"/>
</dbReference>
<evidence type="ECO:0000313" key="3">
    <source>
        <dbReference type="EMBL" id="QJE73390.1"/>
    </source>
</evidence>
<dbReference type="EMBL" id="CP051775">
    <property type="protein sequence ID" value="QJE73390.1"/>
    <property type="molecule type" value="Genomic_DNA"/>
</dbReference>
<sequence>MARGGLPGEAVPWPSHDDWRKRLAWRQPFEKAEAEESIRAAYEAAGLPPPRTILWAGGPREARGILSRTGWRRAGPWLLMLVALLAIVASTLGLPAREGVAAVELPRGAFVVLGLAFVAFWTFALMLSGALQEAKSPLVLVGVPVAIAGALMAVGLLSSGPMVQVSPLAMLGGLLALPASILLAAQRGESRVGQPFLFGRSVAPRLSRTFHVLLDKARPAIRPRPYGLDLGDRLAAFVRLLAIACPPSFETPIAFYAVDRLVRVAPDPKAGGDAERKLAAFTDLVYRVDGLWAFAKVAVALEPPSEVHLDEFGRFHRTDGPALCWKDGSTLFAVDGRFAADPAILLGTEELTIFHIRQEPDPGIRRALLQTYGPDKVMRELGRKVGQDGTGELWRVDDFDGEPLVMVRVINSSPEPDGSYKPYWLRVPPATPSAHAGVSWTFGLVPSRYRPQVET</sequence>